<organism evidence="1 2">
    <name type="scientific">Planomonospora parontospora</name>
    <dbReference type="NCBI Taxonomy" id="58119"/>
    <lineage>
        <taxon>Bacteria</taxon>
        <taxon>Bacillati</taxon>
        <taxon>Actinomycetota</taxon>
        <taxon>Actinomycetes</taxon>
        <taxon>Streptosporangiales</taxon>
        <taxon>Streptosporangiaceae</taxon>
        <taxon>Planomonospora</taxon>
    </lineage>
</organism>
<reference evidence="1" key="1">
    <citation type="journal article" date="2014" name="Int. J. Syst. Evol. Microbiol.">
        <title>Complete genome sequence of Corynebacterium casei LMG S-19264T (=DSM 44701T), isolated from a smear-ripened cheese.</title>
        <authorList>
            <consortium name="US DOE Joint Genome Institute (JGI-PGF)"/>
            <person name="Walter F."/>
            <person name="Albersmeier A."/>
            <person name="Kalinowski J."/>
            <person name="Ruckert C."/>
        </authorList>
    </citation>
    <scope>NUCLEOTIDE SEQUENCE</scope>
    <source>
        <strain evidence="1">JCM 3093</strain>
    </source>
</reference>
<name>A0AA37F502_9ACTN</name>
<accession>A0AA37F502</accession>
<reference evidence="1" key="2">
    <citation type="submission" date="2022-09" db="EMBL/GenBank/DDBJ databases">
        <authorList>
            <person name="Sun Q."/>
            <person name="Ohkuma M."/>
        </authorList>
    </citation>
    <scope>NUCLEOTIDE SEQUENCE</scope>
    <source>
        <strain evidence="1">JCM 3093</strain>
    </source>
</reference>
<protein>
    <submittedName>
        <fullName evidence="1">Uncharacterized protein</fullName>
    </submittedName>
</protein>
<dbReference type="AlphaFoldDB" id="A0AA37F502"/>
<evidence type="ECO:0000313" key="2">
    <source>
        <dbReference type="Proteomes" id="UP000627984"/>
    </source>
</evidence>
<evidence type="ECO:0000313" key="1">
    <source>
        <dbReference type="EMBL" id="GGK69992.1"/>
    </source>
</evidence>
<gene>
    <name evidence="1" type="ORF">GCM10010126_31710</name>
</gene>
<proteinExistence type="predicted"/>
<comment type="caution">
    <text evidence="1">The sequence shown here is derived from an EMBL/GenBank/DDBJ whole genome shotgun (WGS) entry which is preliminary data.</text>
</comment>
<dbReference type="EMBL" id="BMQD01000009">
    <property type="protein sequence ID" value="GGK69992.1"/>
    <property type="molecule type" value="Genomic_DNA"/>
</dbReference>
<dbReference type="RefSeq" id="WP_191895430.1">
    <property type="nucleotide sequence ID" value="NZ_BMQD01000009.1"/>
</dbReference>
<sequence length="192" mass="20628">MTVDLGEGLKLENSGQTVTVQGVTVSSQASVGQQRAWDLVLPGGIRLPVCDTTWAGGERDIVLGVPAGLPELPRELALLLGKRRASVECVAGRSMLYMSVYLVMPDAAGWPRFKKKLDFGELFDTCGEELIYGLKEHGVHEIGTKGEALGETGRSRNELCALFTSDWEAAPVATYVVTRVVPTLRLSGVLAL</sequence>
<dbReference type="Proteomes" id="UP000627984">
    <property type="component" value="Unassembled WGS sequence"/>
</dbReference>